<accession>A0A0C2MZB0</accession>
<evidence type="ECO:0000313" key="2">
    <source>
        <dbReference type="Proteomes" id="UP000031668"/>
    </source>
</evidence>
<keyword evidence="2" id="KW-1185">Reference proteome</keyword>
<dbReference type="EMBL" id="JWZT01001156">
    <property type="protein sequence ID" value="KII72646.1"/>
    <property type="molecule type" value="Genomic_DNA"/>
</dbReference>
<protein>
    <submittedName>
        <fullName evidence="1">Uncharacterized protein</fullName>
    </submittedName>
</protein>
<dbReference type="Proteomes" id="UP000031668">
    <property type="component" value="Unassembled WGS sequence"/>
</dbReference>
<sequence length="101" mass="11843">MDSLNMKTFEMPRYLPFYHSTLAPHFPAPATIHWFSDLPTVQYTNCVTHRHATSSPSLLVNQILCLISTNPHFASFHPFYLKLSIPTIFHHYPLGRYQRRK</sequence>
<organism evidence="1 2">
    <name type="scientific">Thelohanellus kitauei</name>
    <name type="common">Myxosporean</name>
    <dbReference type="NCBI Taxonomy" id="669202"/>
    <lineage>
        <taxon>Eukaryota</taxon>
        <taxon>Metazoa</taxon>
        <taxon>Cnidaria</taxon>
        <taxon>Myxozoa</taxon>
        <taxon>Myxosporea</taxon>
        <taxon>Bivalvulida</taxon>
        <taxon>Platysporina</taxon>
        <taxon>Myxobolidae</taxon>
        <taxon>Thelohanellus</taxon>
    </lineage>
</organism>
<proteinExistence type="predicted"/>
<dbReference type="AlphaFoldDB" id="A0A0C2MZB0"/>
<name>A0A0C2MZB0_THEKT</name>
<comment type="caution">
    <text evidence="1">The sequence shown here is derived from an EMBL/GenBank/DDBJ whole genome shotgun (WGS) entry which is preliminary data.</text>
</comment>
<reference evidence="1 2" key="1">
    <citation type="journal article" date="2014" name="Genome Biol. Evol.">
        <title>The genome of the myxosporean Thelohanellus kitauei shows adaptations to nutrient acquisition within its fish host.</title>
        <authorList>
            <person name="Yang Y."/>
            <person name="Xiong J."/>
            <person name="Zhou Z."/>
            <person name="Huo F."/>
            <person name="Miao W."/>
            <person name="Ran C."/>
            <person name="Liu Y."/>
            <person name="Zhang J."/>
            <person name="Feng J."/>
            <person name="Wang M."/>
            <person name="Wang M."/>
            <person name="Wang L."/>
            <person name="Yao B."/>
        </authorList>
    </citation>
    <scope>NUCLEOTIDE SEQUENCE [LARGE SCALE GENOMIC DNA]</scope>
    <source>
        <strain evidence="1">Wuqing</strain>
    </source>
</reference>
<evidence type="ECO:0000313" key="1">
    <source>
        <dbReference type="EMBL" id="KII72646.1"/>
    </source>
</evidence>
<gene>
    <name evidence="1" type="ORF">RF11_10388</name>
</gene>